<feature type="compositionally biased region" description="Acidic residues" evidence="6">
    <location>
        <begin position="119"/>
        <end position="134"/>
    </location>
</feature>
<dbReference type="PANTHER" id="PTHR31920">
    <property type="entry name" value="B3 DOMAIN-CONTAINING"/>
    <property type="match status" value="1"/>
</dbReference>
<name>A0A0B2PAD4_GLYSO</name>
<keyword evidence="7" id="KW-0812">Transmembrane</keyword>
<organism evidence="8">
    <name type="scientific">Glycine soja</name>
    <name type="common">Wild soybean</name>
    <dbReference type="NCBI Taxonomy" id="3848"/>
    <lineage>
        <taxon>Eukaryota</taxon>
        <taxon>Viridiplantae</taxon>
        <taxon>Streptophyta</taxon>
        <taxon>Embryophyta</taxon>
        <taxon>Tracheophyta</taxon>
        <taxon>Spermatophyta</taxon>
        <taxon>Magnoliopsida</taxon>
        <taxon>eudicotyledons</taxon>
        <taxon>Gunneridae</taxon>
        <taxon>Pentapetalae</taxon>
        <taxon>rosids</taxon>
        <taxon>fabids</taxon>
        <taxon>Fabales</taxon>
        <taxon>Fabaceae</taxon>
        <taxon>Papilionoideae</taxon>
        <taxon>50 kb inversion clade</taxon>
        <taxon>NPAAA clade</taxon>
        <taxon>indigoferoid/millettioid clade</taxon>
        <taxon>Phaseoleae</taxon>
        <taxon>Glycine</taxon>
        <taxon>Glycine subgen. Soja</taxon>
    </lineage>
</organism>
<evidence type="ECO:0000313" key="8">
    <source>
        <dbReference type="EMBL" id="KHN06171.1"/>
    </source>
</evidence>
<dbReference type="PANTHER" id="PTHR31920:SF135">
    <property type="entry name" value="B3 DOMAIN-CONTAINING PROTEIN OS03G0621600-RELATED"/>
    <property type="match status" value="1"/>
</dbReference>
<keyword evidence="4" id="KW-0804">Transcription</keyword>
<dbReference type="SUPFAM" id="SSF101936">
    <property type="entry name" value="DNA-binding pseudobarrel domain"/>
    <property type="match status" value="1"/>
</dbReference>
<dbReference type="EMBL" id="KN667679">
    <property type="protein sequence ID" value="KHN06171.1"/>
    <property type="molecule type" value="Genomic_DNA"/>
</dbReference>
<evidence type="ECO:0000256" key="4">
    <source>
        <dbReference type="ARBA" id="ARBA00023163"/>
    </source>
</evidence>
<evidence type="ECO:0000256" key="6">
    <source>
        <dbReference type="SAM" id="MobiDB-lite"/>
    </source>
</evidence>
<keyword evidence="5" id="KW-0539">Nucleus</keyword>
<evidence type="ECO:0000256" key="3">
    <source>
        <dbReference type="ARBA" id="ARBA00023125"/>
    </source>
</evidence>
<evidence type="ECO:0000256" key="7">
    <source>
        <dbReference type="SAM" id="Phobius"/>
    </source>
</evidence>
<dbReference type="Proteomes" id="UP000053555">
    <property type="component" value="Unassembled WGS sequence"/>
</dbReference>
<sequence>MTTGAERYPDFFKVFLPERHSERMLIPNAFVRLPQLQGRIPEDVILRNAKNCLGHADFLVFKHDRSNEFKVVILESSTQCQKPVVKMEEENEQEQAAAQHVEDCDIEEEEDSSSKDENYDGSDSDDDEESEEEFSAGFKRQSHHRRACKRESASNSNPNAEDLLPEYVFDPEMCIQPENHFFKAKLYKTRPNELVRILIWFLLFLCILSLLQQDISINLLGDCHHNLAQQTFIKTKYQQVSGRVCRWKDYRIYIKGWDSFCRRNEIERDDTCFCEVISGEEQGVRTLRVHVARRR</sequence>
<reference evidence="8" key="1">
    <citation type="submission" date="2014-07" db="EMBL/GenBank/DDBJ databases">
        <title>Identification of a novel salt tolerance gene in wild soybean by whole-genome sequencing.</title>
        <authorList>
            <person name="Lam H.-M."/>
            <person name="Qi X."/>
            <person name="Li M.-W."/>
            <person name="Liu X."/>
            <person name="Xie M."/>
            <person name="Ni M."/>
            <person name="Xu X."/>
        </authorList>
    </citation>
    <scope>NUCLEOTIDE SEQUENCE [LARGE SCALE GENOMIC DNA]</scope>
    <source>
        <tissue evidence="8">Root</tissue>
    </source>
</reference>
<feature type="region of interest" description="Disordered" evidence="6">
    <location>
        <begin position="84"/>
        <end position="161"/>
    </location>
</feature>
<dbReference type="InterPro" id="IPR015300">
    <property type="entry name" value="DNA-bd_pseudobarrel_sf"/>
</dbReference>
<feature type="transmembrane region" description="Helical" evidence="7">
    <location>
        <begin position="194"/>
        <end position="211"/>
    </location>
</feature>
<keyword evidence="2" id="KW-0805">Transcription regulation</keyword>
<dbReference type="GO" id="GO:0005634">
    <property type="term" value="C:nucleus"/>
    <property type="evidence" value="ECO:0007669"/>
    <property type="project" value="UniProtKB-SubCell"/>
</dbReference>
<dbReference type="Gene3D" id="2.40.330.10">
    <property type="entry name" value="DNA-binding pseudobarrel domain"/>
    <property type="match status" value="1"/>
</dbReference>
<comment type="subcellular location">
    <subcellularLocation>
        <location evidence="1">Nucleus</location>
    </subcellularLocation>
</comment>
<evidence type="ECO:0000256" key="1">
    <source>
        <dbReference type="ARBA" id="ARBA00004123"/>
    </source>
</evidence>
<evidence type="ECO:0000256" key="2">
    <source>
        <dbReference type="ARBA" id="ARBA00023015"/>
    </source>
</evidence>
<keyword evidence="3" id="KW-0238">DNA-binding</keyword>
<dbReference type="AlphaFoldDB" id="A0A0B2PAD4"/>
<dbReference type="InterPro" id="IPR050655">
    <property type="entry name" value="Plant_B3_domain"/>
</dbReference>
<proteinExistence type="predicted"/>
<accession>A0A0B2PAD4</accession>
<protein>
    <submittedName>
        <fullName evidence="8">B3 domain-containing protein</fullName>
    </submittedName>
</protein>
<keyword evidence="7" id="KW-1133">Transmembrane helix</keyword>
<keyword evidence="7" id="KW-0472">Membrane</keyword>
<gene>
    <name evidence="8" type="ORF">glysoja_031613</name>
</gene>
<dbReference type="GO" id="GO:0003677">
    <property type="term" value="F:DNA binding"/>
    <property type="evidence" value="ECO:0007669"/>
    <property type="project" value="UniProtKB-KW"/>
</dbReference>
<evidence type="ECO:0000256" key="5">
    <source>
        <dbReference type="ARBA" id="ARBA00023242"/>
    </source>
</evidence>